<proteinExistence type="evidence at transcript level"/>
<keyword evidence="3" id="KW-0732">Signal</keyword>
<dbReference type="GO" id="GO:0004519">
    <property type="term" value="F:endonuclease activity"/>
    <property type="evidence" value="ECO:0007669"/>
    <property type="project" value="UniProtKB-KW"/>
</dbReference>
<name>A0A090XF76_IXORI</name>
<dbReference type="Pfam" id="PF13613">
    <property type="entry name" value="HTH_Tnp_4"/>
    <property type="match status" value="1"/>
</dbReference>
<evidence type="ECO:0000259" key="4">
    <source>
        <dbReference type="Pfam" id="PF13359"/>
    </source>
</evidence>
<keyword evidence="2" id="KW-0479">Metal-binding</keyword>
<dbReference type="GO" id="GO:0046872">
    <property type="term" value="F:metal ion binding"/>
    <property type="evidence" value="ECO:0007669"/>
    <property type="project" value="UniProtKB-KW"/>
</dbReference>
<evidence type="ECO:0000256" key="1">
    <source>
        <dbReference type="ARBA" id="ARBA00001968"/>
    </source>
</evidence>
<keyword evidence="6" id="KW-0255">Endonuclease</keyword>
<dbReference type="Pfam" id="PF13359">
    <property type="entry name" value="DDE_Tnp_4"/>
    <property type="match status" value="1"/>
</dbReference>
<dbReference type="AlphaFoldDB" id="A0A090XF76"/>
<evidence type="ECO:0000256" key="3">
    <source>
        <dbReference type="SAM" id="SignalP"/>
    </source>
</evidence>
<dbReference type="InterPro" id="IPR027805">
    <property type="entry name" value="Transposase_HTH_dom"/>
</dbReference>
<comment type="cofactor">
    <cofactor evidence="1">
        <name>a divalent metal cation</name>
        <dbReference type="ChEBI" id="CHEBI:60240"/>
    </cofactor>
</comment>
<keyword evidence="6" id="KW-0540">Nuclease</keyword>
<evidence type="ECO:0000256" key="2">
    <source>
        <dbReference type="ARBA" id="ARBA00022723"/>
    </source>
</evidence>
<feature type="chain" id="PRO_5001868531" evidence="3">
    <location>
        <begin position="24"/>
        <end position="256"/>
    </location>
</feature>
<dbReference type="PANTHER" id="PTHR23080">
    <property type="entry name" value="THAP DOMAIN PROTEIN"/>
    <property type="match status" value="1"/>
</dbReference>
<dbReference type="EMBL" id="GBIH01000577">
    <property type="protein sequence ID" value="JAC94133.1"/>
    <property type="molecule type" value="mRNA"/>
</dbReference>
<evidence type="ECO:0000259" key="5">
    <source>
        <dbReference type="Pfam" id="PF13613"/>
    </source>
</evidence>
<protein>
    <submittedName>
        <fullName evidence="6">Putative dde superfamily endonuclease</fullName>
    </submittedName>
</protein>
<feature type="domain" description="Transposase Helix-turn-helix" evidence="5">
    <location>
        <begin position="1"/>
        <end position="38"/>
    </location>
</feature>
<keyword evidence="6" id="KW-0378">Hydrolase</keyword>
<sequence>MKMKHGLTFAALSVLFSVHRTTASRTFYAILDTLYTKTQGWLVWFPRDVVQETMPPSFREKYPTCRVIIDCTEVPIEKPPELSEQINCWSSYKSDFSLKFLIGITPSGFISFVSNVFGGRSSDTYITANSGLLDLLEPNDLVMADKGFPHIRCDLDARKVALEIPPFASMNEQFTALQVERTYKIASHRVHVERCIQRIKSLQHLACKTTLRAQKSRGQDRNPVLHSCEHAEANFQGTRMKEGDKPHVVLLSNAGI</sequence>
<feature type="signal peptide" evidence="3">
    <location>
        <begin position="1"/>
        <end position="23"/>
    </location>
</feature>
<evidence type="ECO:0000313" key="6">
    <source>
        <dbReference type="EMBL" id="JAC94133.1"/>
    </source>
</evidence>
<dbReference type="InterPro" id="IPR027806">
    <property type="entry name" value="HARBI1_dom"/>
</dbReference>
<accession>A0A090XF76</accession>
<dbReference type="PANTHER" id="PTHR23080:SF143">
    <property type="entry name" value="SI:DKEY-56D12.4"/>
    <property type="match status" value="1"/>
</dbReference>
<feature type="domain" description="DDE Tnp4" evidence="4">
    <location>
        <begin position="69"/>
        <end position="204"/>
    </location>
</feature>
<reference evidence="6" key="1">
    <citation type="journal article" date="2015" name="PLoS Negl. Trop. Dis.">
        <title>Deep Sequencing Analysis of the Ixodes ricinus Haemocytome.</title>
        <authorList>
            <person name="Kotsyfakis M."/>
            <person name="Kopacek P."/>
            <person name="Franta Z."/>
            <person name="Pedra J.H."/>
            <person name="Ribeiro J.M."/>
        </authorList>
    </citation>
    <scope>NUCLEOTIDE SEQUENCE</scope>
</reference>
<organism evidence="6">
    <name type="scientific">Ixodes ricinus</name>
    <name type="common">Common tick</name>
    <name type="synonym">Acarus ricinus</name>
    <dbReference type="NCBI Taxonomy" id="34613"/>
    <lineage>
        <taxon>Eukaryota</taxon>
        <taxon>Metazoa</taxon>
        <taxon>Ecdysozoa</taxon>
        <taxon>Arthropoda</taxon>
        <taxon>Chelicerata</taxon>
        <taxon>Arachnida</taxon>
        <taxon>Acari</taxon>
        <taxon>Parasitiformes</taxon>
        <taxon>Ixodida</taxon>
        <taxon>Ixodoidea</taxon>
        <taxon>Ixodidae</taxon>
        <taxon>Ixodinae</taxon>
        <taxon>Ixodes</taxon>
    </lineage>
</organism>